<keyword evidence="1" id="KW-0472">Membrane</keyword>
<feature type="transmembrane region" description="Helical" evidence="1">
    <location>
        <begin position="257"/>
        <end position="277"/>
    </location>
</feature>
<keyword evidence="3" id="KW-0808">Transferase</keyword>
<dbReference type="InterPro" id="IPR043128">
    <property type="entry name" value="Rev_trsase/Diguanyl_cyclase"/>
</dbReference>
<keyword evidence="1" id="KW-0812">Transmembrane</keyword>
<dbReference type="Pfam" id="PF00990">
    <property type="entry name" value="GGDEF"/>
    <property type="match status" value="1"/>
</dbReference>
<feature type="domain" description="GGDEF" evidence="2">
    <location>
        <begin position="386"/>
        <end position="520"/>
    </location>
</feature>
<evidence type="ECO:0000313" key="4">
    <source>
        <dbReference type="Proteomes" id="UP001300383"/>
    </source>
</evidence>
<evidence type="ECO:0000313" key="3">
    <source>
        <dbReference type="EMBL" id="MDI9243154.1"/>
    </source>
</evidence>
<dbReference type="GO" id="GO:0052621">
    <property type="term" value="F:diguanylate cyclase activity"/>
    <property type="evidence" value="ECO:0007669"/>
    <property type="project" value="UniProtKB-EC"/>
</dbReference>
<dbReference type="AlphaFoldDB" id="A0AAP4BEH9"/>
<keyword evidence="1" id="KW-1133">Transmembrane helix</keyword>
<dbReference type="CDD" id="cd01949">
    <property type="entry name" value="GGDEF"/>
    <property type="match status" value="1"/>
</dbReference>
<proteinExistence type="predicted"/>
<accession>A0AAP4BEH9</accession>
<dbReference type="SMART" id="SM00267">
    <property type="entry name" value="GGDEF"/>
    <property type="match status" value="1"/>
</dbReference>
<feature type="transmembrane region" description="Helical" evidence="1">
    <location>
        <begin position="169"/>
        <end position="191"/>
    </location>
</feature>
<dbReference type="EC" id="2.7.7.65" evidence="3"/>
<keyword evidence="4" id="KW-1185">Reference proteome</keyword>
<dbReference type="GO" id="GO:0005886">
    <property type="term" value="C:plasma membrane"/>
    <property type="evidence" value="ECO:0007669"/>
    <property type="project" value="TreeGrafter"/>
</dbReference>
<feature type="transmembrane region" description="Helical" evidence="1">
    <location>
        <begin position="289"/>
        <end position="311"/>
    </location>
</feature>
<dbReference type="InterPro" id="IPR050469">
    <property type="entry name" value="Diguanylate_Cyclase"/>
</dbReference>
<dbReference type="InterPro" id="IPR000160">
    <property type="entry name" value="GGDEF_dom"/>
</dbReference>
<feature type="transmembrane region" description="Helical" evidence="1">
    <location>
        <begin position="197"/>
        <end position="217"/>
    </location>
</feature>
<gene>
    <name evidence="3" type="ORF">QJ036_11860</name>
</gene>
<feature type="transmembrane region" description="Helical" evidence="1">
    <location>
        <begin position="134"/>
        <end position="157"/>
    </location>
</feature>
<dbReference type="NCBIfam" id="TIGR00254">
    <property type="entry name" value="GGDEF"/>
    <property type="match status" value="1"/>
</dbReference>
<dbReference type="EMBL" id="JASGBQ010000026">
    <property type="protein sequence ID" value="MDI9243154.1"/>
    <property type="molecule type" value="Genomic_DNA"/>
</dbReference>
<reference evidence="3 4" key="1">
    <citation type="submission" date="2023-05" db="EMBL/GenBank/DDBJ databases">
        <title>[ruminococcus] sp. nov., isolated from a pig farm feces dump.</title>
        <authorList>
            <person name="Chang Y.-H."/>
        </authorList>
    </citation>
    <scope>NUCLEOTIDE SEQUENCE [LARGE SCALE GENOMIC DNA]</scope>
    <source>
        <strain evidence="3 4">YH-rum2234</strain>
    </source>
</reference>
<dbReference type="PANTHER" id="PTHR45138:SF6">
    <property type="entry name" value="DIGUANYLATE CYCLASE DGCN"/>
    <property type="match status" value="1"/>
</dbReference>
<dbReference type="SUPFAM" id="SSF55073">
    <property type="entry name" value="Nucleotide cyclase"/>
    <property type="match status" value="1"/>
</dbReference>
<dbReference type="GO" id="GO:1902201">
    <property type="term" value="P:negative regulation of bacterial-type flagellum-dependent cell motility"/>
    <property type="evidence" value="ECO:0007669"/>
    <property type="project" value="TreeGrafter"/>
</dbReference>
<feature type="transmembrane region" description="Helical" evidence="1">
    <location>
        <begin position="323"/>
        <end position="341"/>
    </location>
</feature>
<dbReference type="Gene3D" id="3.30.70.270">
    <property type="match status" value="1"/>
</dbReference>
<keyword evidence="3" id="KW-0548">Nucleotidyltransferase</keyword>
<dbReference type="PANTHER" id="PTHR45138">
    <property type="entry name" value="REGULATORY COMPONENTS OF SENSORY TRANSDUCTION SYSTEM"/>
    <property type="match status" value="1"/>
</dbReference>
<name>A0AAP4BEH9_9FIRM</name>
<dbReference type="PROSITE" id="PS50887">
    <property type="entry name" value="GGDEF"/>
    <property type="match status" value="1"/>
</dbReference>
<sequence>MSEVSEGWYYIQDGQKIPVTLSASITLDSDEDLVLYCDGLTAENAEQVLTTRGAVYRLKISVGSETLYQYDDAAFPRNAQMASKVNCTAQLPSSYDGEAVSFTYENTDGRTFHIKEVYAGTPLNVFFYHCSKDAVTLLTVFVMAILAVITIGISLYLKYMHVQEKRFSDIAWFLLFCVCWFLTDSSLAQILGGSSPVIRYISFYAFMLLAVPMLHFIKNTESMKNCPVIDVIIWLFYGNAILQSILNYFGIFDFVDMLFLTHLLLFGGSGVLMVLLISAYKKDKNRELFSILISFAVVAGGGVISLILYWLLKISHYETFFELGIVVFIVLLIRILVVTMVQNLKFKTETMVYQRLAKEDSMTGLENRRAFDELLEKLEKNLSSYQNLYLIFMDLNQLKIINDTHEHHAGDEVIIATARCIEKAFGSMGTCFRLGGDEFCAVLPNSALSGHQLSARLDEEIRLYNSIGSKYQISLSRGISNIRDNSGNLKTVSDWKQEADLNMYHNKGWTKNTELGRTKR</sequence>
<organism evidence="3 4">
    <name type="scientific">Fusibacillus kribbianus</name>
    <dbReference type="NCBI Taxonomy" id="3044208"/>
    <lineage>
        <taxon>Bacteria</taxon>
        <taxon>Bacillati</taxon>
        <taxon>Bacillota</taxon>
        <taxon>Clostridia</taxon>
        <taxon>Lachnospirales</taxon>
        <taxon>Lachnospiraceae</taxon>
        <taxon>Fusibacillus</taxon>
    </lineage>
</organism>
<evidence type="ECO:0000259" key="2">
    <source>
        <dbReference type="PROSITE" id="PS50887"/>
    </source>
</evidence>
<dbReference type="Proteomes" id="UP001300383">
    <property type="component" value="Unassembled WGS sequence"/>
</dbReference>
<dbReference type="GO" id="GO:0043709">
    <property type="term" value="P:cell adhesion involved in single-species biofilm formation"/>
    <property type="evidence" value="ECO:0007669"/>
    <property type="project" value="TreeGrafter"/>
</dbReference>
<comment type="caution">
    <text evidence="3">The sequence shown here is derived from an EMBL/GenBank/DDBJ whole genome shotgun (WGS) entry which is preliminary data.</text>
</comment>
<feature type="transmembrane region" description="Helical" evidence="1">
    <location>
        <begin position="229"/>
        <end position="251"/>
    </location>
</feature>
<evidence type="ECO:0000256" key="1">
    <source>
        <dbReference type="SAM" id="Phobius"/>
    </source>
</evidence>
<protein>
    <submittedName>
        <fullName evidence="3">Diguanylate cyclase</fullName>
        <ecNumber evidence="3">2.7.7.65</ecNumber>
    </submittedName>
</protein>
<dbReference type="InterPro" id="IPR029787">
    <property type="entry name" value="Nucleotide_cyclase"/>
</dbReference>